<evidence type="ECO:0000313" key="2">
    <source>
        <dbReference type="EMBL" id="CCD12343.1"/>
    </source>
</evidence>
<reference evidence="3" key="1">
    <citation type="submission" date="2011-07" db="EMBL/GenBank/DDBJ databases">
        <title>Divergent evolution of antigenic variation in African trypanosomes.</title>
        <authorList>
            <person name="Jackson A.P."/>
            <person name="Berry A."/>
            <person name="Allison H.C."/>
            <person name="Burton P."/>
            <person name="Anderson J."/>
            <person name="Aslett M."/>
            <person name="Brown R."/>
            <person name="Corton N."/>
            <person name="Harris D."/>
            <person name="Hauser H."/>
            <person name="Gamble J."/>
            <person name="Gilderthorp R."/>
            <person name="McQuillan J."/>
            <person name="Quail M.A."/>
            <person name="Sanders M."/>
            <person name="Van Tonder A."/>
            <person name="Ginger M.L."/>
            <person name="Donelson J.E."/>
            <person name="Field M.C."/>
            <person name="Barry J.D."/>
            <person name="Berriman M."/>
            <person name="Hertz-Fowler C."/>
        </authorList>
    </citation>
    <scope>NUCLEOTIDE SEQUENCE [LARGE SCALE GENOMIC DNA]</scope>
    <source>
        <strain evidence="3">IL3000</strain>
    </source>
</reference>
<accession>F9W594</accession>
<keyword evidence="3" id="KW-1185">Reference proteome</keyword>
<comment type="caution">
    <text evidence="2">The sequence shown here is derived from an EMBL/GenBank/DDBJ whole genome shotgun (WGS) entry which is preliminary data.</text>
</comment>
<proteinExistence type="predicted"/>
<feature type="region of interest" description="Disordered" evidence="1">
    <location>
        <begin position="93"/>
        <end position="124"/>
    </location>
</feature>
<dbReference type="EMBL" id="CAEQ01000683">
    <property type="protein sequence ID" value="CCD12343.1"/>
    <property type="molecule type" value="Genomic_DNA"/>
</dbReference>
<feature type="region of interest" description="Disordered" evidence="1">
    <location>
        <begin position="1"/>
        <end position="21"/>
    </location>
</feature>
<protein>
    <submittedName>
        <fullName evidence="2">Uncharacterized protein</fullName>
    </submittedName>
</protein>
<dbReference type="AlphaFoldDB" id="F9W594"/>
<evidence type="ECO:0000313" key="3">
    <source>
        <dbReference type="Proteomes" id="UP000000702"/>
    </source>
</evidence>
<gene>
    <name evidence="2" type="ORF">TCIL3000_0_03300</name>
</gene>
<reference evidence="2 3" key="2">
    <citation type="journal article" date="2012" name="Proc. Natl. Acad. Sci. U.S.A.">
        <title>Antigenic diversity is generated by distinct evolutionary mechanisms in African trypanosome species.</title>
        <authorList>
            <person name="Jackson A.P."/>
            <person name="Berry A."/>
            <person name="Aslett M."/>
            <person name="Allison H.C."/>
            <person name="Burton P."/>
            <person name="Vavrova-Anderson J."/>
            <person name="Brown R."/>
            <person name="Browne H."/>
            <person name="Corton N."/>
            <person name="Hauser H."/>
            <person name="Gamble J."/>
            <person name="Gilderthorp R."/>
            <person name="Marcello L."/>
            <person name="McQuillan J."/>
            <person name="Otto T.D."/>
            <person name="Quail M.A."/>
            <person name="Sanders M.J."/>
            <person name="van Tonder A."/>
            <person name="Ginger M.L."/>
            <person name="Field M.C."/>
            <person name="Barry J.D."/>
            <person name="Hertz-Fowler C."/>
            <person name="Berriman M."/>
        </authorList>
    </citation>
    <scope>NUCLEOTIDE SEQUENCE [LARGE SCALE GENOMIC DNA]</scope>
    <source>
        <strain evidence="2 3">IL3000</strain>
    </source>
</reference>
<sequence length="124" mass="13617">MYSSTGKSGGTATKAISTKPKRHRRCCLPRCDPVRGTPLRKREKERECVQPGSVEHDKGPPTCEKEAWCTNCTLRQRVWFPYGTKIATPLRNTSHSTLERVPRAGDPTLLLPGAQKNGGGSTLA</sequence>
<feature type="compositionally biased region" description="Polar residues" evidence="1">
    <location>
        <begin position="1"/>
        <end position="16"/>
    </location>
</feature>
<name>F9W594_TRYCI</name>
<dbReference type="Proteomes" id="UP000000702">
    <property type="component" value="Unassembled WGS sequence"/>
</dbReference>
<evidence type="ECO:0000256" key="1">
    <source>
        <dbReference type="SAM" id="MobiDB-lite"/>
    </source>
</evidence>
<organism evidence="2 3">
    <name type="scientific">Trypanosoma congolense (strain IL3000)</name>
    <dbReference type="NCBI Taxonomy" id="1068625"/>
    <lineage>
        <taxon>Eukaryota</taxon>
        <taxon>Discoba</taxon>
        <taxon>Euglenozoa</taxon>
        <taxon>Kinetoplastea</taxon>
        <taxon>Metakinetoplastina</taxon>
        <taxon>Trypanosomatida</taxon>
        <taxon>Trypanosomatidae</taxon>
        <taxon>Trypanosoma</taxon>
        <taxon>Nannomonas</taxon>
    </lineage>
</organism>
<feature type="region of interest" description="Disordered" evidence="1">
    <location>
        <begin position="40"/>
        <end position="61"/>
    </location>
</feature>